<evidence type="ECO:0000313" key="4">
    <source>
        <dbReference type="EMBL" id="PWA72544.1"/>
    </source>
</evidence>
<sequence length="430" mass="49463">MAATIEYVDRLSTLPEEIRSNILSLMPTKSAMRTSVLSKSWRYSWMWVHNLDFDEIHPVPDLNCFLEFVNRVLEHCKATQVKIFRLNFTMGYVPESVVSKWITEAVRLKVCELHLKVRHIKLPLSFFLNKTLTDISLDFTELHFPLLDGESNITLPCVKTLDIVISSQPHENVSKLIHGCPELRNLSVGIKNCNRPQHYHYKIPTLKRLKLSICQSVSYISPVYLQLPNLEHFFVDGLLCLEFVEEDLDLSSLINAKATCHVKDDGLWVELLERISQAKSISLNITFWNPKSELDVCVEPLPNFPNLKHLEVEGYVGAKYQLIPQILENCSELEHLSIVKPKGGHWNQPEVVPTCMVGNLKTLKYAETRAQDFNRELLNYMLENSNVLKTLTIACDNMFSPSEEQRLLSELTINPRDPKDCRICFVRNST</sequence>
<protein>
    <submittedName>
        <fullName evidence="4">FBD-like protein</fullName>
    </submittedName>
</protein>
<evidence type="ECO:0000259" key="3">
    <source>
        <dbReference type="Pfam" id="PF24758"/>
    </source>
</evidence>
<proteinExistence type="predicted"/>
<dbReference type="Proteomes" id="UP000245207">
    <property type="component" value="Unassembled WGS sequence"/>
</dbReference>
<dbReference type="CDD" id="cd22160">
    <property type="entry name" value="F-box_AtFBL13-like"/>
    <property type="match status" value="1"/>
</dbReference>
<dbReference type="InterPro" id="IPR050232">
    <property type="entry name" value="FBL13/AtMIF1-like"/>
</dbReference>
<dbReference type="InterPro" id="IPR032675">
    <property type="entry name" value="LRR_dom_sf"/>
</dbReference>
<organism evidence="4 5">
    <name type="scientific">Artemisia annua</name>
    <name type="common">Sweet wormwood</name>
    <dbReference type="NCBI Taxonomy" id="35608"/>
    <lineage>
        <taxon>Eukaryota</taxon>
        <taxon>Viridiplantae</taxon>
        <taxon>Streptophyta</taxon>
        <taxon>Embryophyta</taxon>
        <taxon>Tracheophyta</taxon>
        <taxon>Spermatophyta</taxon>
        <taxon>Magnoliopsida</taxon>
        <taxon>eudicotyledons</taxon>
        <taxon>Gunneridae</taxon>
        <taxon>Pentapetalae</taxon>
        <taxon>asterids</taxon>
        <taxon>campanulids</taxon>
        <taxon>Asterales</taxon>
        <taxon>Asteraceae</taxon>
        <taxon>Asteroideae</taxon>
        <taxon>Anthemideae</taxon>
        <taxon>Artemisiinae</taxon>
        <taxon>Artemisia</taxon>
    </lineage>
</organism>
<dbReference type="Pfam" id="PF24758">
    <property type="entry name" value="LRR_At5g56370"/>
    <property type="match status" value="1"/>
</dbReference>
<feature type="domain" description="F-box/LRR-repeat protein 15/At3g58940/PEG3-like LRR" evidence="3">
    <location>
        <begin position="100"/>
        <end position="235"/>
    </location>
</feature>
<accession>A0A2U1NGA4</accession>
<dbReference type="InterPro" id="IPR055411">
    <property type="entry name" value="LRR_FXL15/At3g58940/PEG3-like"/>
</dbReference>
<dbReference type="STRING" id="35608.A0A2U1NGA4"/>
<evidence type="ECO:0000313" key="5">
    <source>
        <dbReference type="Proteomes" id="UP000245207"/>
    </source>
</evidence>
<gene>
    <name evidence="4" type="ORF">CTI12_AA268710</name>
</gene>
<dbReference type="Gene3D" id="1.20.1280.50">
    <property type="match status" value="1"/>
</dbReference>
<dbReference type="AlphaFoldDB" id="A0A2U1NGA4"/>
<name>A0A2U1NGA4_ARTAN</name>
<feature type="domain" description="F-box" evidence="1">
    <location>
        <begin position="11"/>
        <end position="49"/>
    </location>
</feature>
<keyword evidence="5" id="KW-1185">Reference proteome</keyword>
<dbReference type="InterPro" id="IPR001810">
    <property type="entry name" value="F-box_dom"/>
</dbReference>
<dbReference type="Gene3D" id="3.80.10.10">
    <property type="entry name" value="Ribonuclease Inhibitor"/>
    <property type="match status" value="1"/>
</dbReference>
<dbReference type="PANTHER" id="PTHR31900:SF31">
    <property type="entry name" value="F-BOX_LRR-REPEAT PROTEIN 13-LIKE"/>
    <property type="match status" value="1"/>
</dbReference>
<dbReference type="InterPro" id="IPR053781">
    <property type="entry name" value="F-box_AtFBL13-like"/>
</dbReference>
<dbReference type="InterPro" id="IPR006566">
    <property type="entry name" value="FBD"/>
</dbReference>
<evidence type="ECO:0000259" key="1">
    <source>
        <dbReference type="Pfam" id="PF00646"/>
    </source>
</evidence>
<dbReference type="SUPFAM" id="SSF52047">
    <property type="entry name" value="RNI-like"/>
    <property type="match status" value="1"/>
</dbReference>
<dbReference type="InterPro" id="IPR036047">
    <property type="entry name" value="F-box-like_dom_sf"/>
</dbReference>
<dbReference type="PANTHER" id="PTHR31900">
    <property type="entry name" value="F-BOX/RNI SUPERFAMILY PROTEIN-RELATED"/>
    <property type="match status" value="1"/>
</dbReference>
<dbReference type="Pfam" id="PF00646">
    <property type="entry name" value="F-box"/>
    <property type="match status" value="1"/>
</dbReference>
<feature type="domain" description="FBD" evidence="2">
    <location>
        <begin position="348"/>
        <end position="393"/>
    </location>
</feature>
<comment type="caution">
    <text evidence="4">The sequence shown here is derived from an EMBL/GenBank/DDBJ whole genome shotgun (WGS) entry which is preliminary data.</text>
</comment>
<dbReference type="OrthoDB" id="594804at2759"/>
<dbReference type="Pfam" id="PF08387">
    <property type="entry name" value="FBD"/>
    <property type="match status" value="1"/>
</dbReference>
<reference evidence="4 5" key="1">
    <citation type="journal article" date="2018" name="Mol. Plant">
        <title>The genome of Artemisia annua provides insight into the evolution of Asteraceae family and artemisinin biosynthesis.</title>
        <authorList>
            <person name="Shen Q."/>
            <person name="Zhang L."/>
            <person name="Liao Z."/>
            <person name="Wang S."/>
            <person name="Yan T."/>
            <person name="Shi P."/>
            <person name="Liu M."/>
            <person name="Fu X."/>
            <person name="Pan Q."/>
            <person name="Wang Y."/>
            <person name="Lv Z."/>
            <person name="Lu X."/>
            <person name="Zhang F."/>
            <person name="Jiang W."/>
            <person name="Ma Y."/>
            <person name="Chen M."/>
            <person name="Hao X."/>
            <person name="Li L."/>
            <person name="Tang Y."/>
            <person name="Lv G."/>
            <person name="Zhou Y."/>
            <person name="Sun X."/>
            <person name="Brodelius P.E."/>
            <person name="Rose J.K.C."/>
            <person name="Tang K."/>
        </authorList>
    </citation>
    <scope>NUCLEOTIDE SEQUENCE [LARGE SCALE GENOMIC DNA]</scope>
    <source>
        <strain evidence="5">cv. Huhao1</strain>
        <tissue evidence="4">Leaf</tissue>
    </source>
</reference>
<dbReference type="SUPFAM" id="SSF81383">
    <property type="entry name" value="F-box domain"/>
    <property type="match status" value="1"/>
</dbReference>
<evidence type="ECO:0000259" key="2">
    <source>
        <dbReference type="Pfam" id="PF08387"/>
    </source>
</evidence>
<dbReference type="EMBL" id="PKPP01002885">
    <property type="protein sequence ID" value="PWA72544.1"/>
    <property type="molecule type" value="Genomic_DNA"/>
</dbReference>